<dbReference type="Proteomes" id="UP000012283">
    <property type="component" value="Unassembled WGS sequence"/>
</dbReference>
<feature type="region of interest" description="Disordered" evidence="7">
    <location>
        <begin position="23"/>
        <end position="50"/>
    </location>
</feature>
<evidence type="ECO:0000256" key="8">
    <source>
        <dbReference type="SAM" id="SignalP"/>
    </source>
</evidence>
<evidence type="ECO:0000256" key="5">
    <source>
        <dbReference type="ARBA" id="ARBA00023235"/>
    </source>
</evidence>
<dbReference type="Pfam" id="PF13624">
    <property type="entry name" value="SurA_N_3"/>
    <property type="match status" value="1"/>
</dbReference>
<dbReference type="PANTHER" id="PTHR47245:SF1">
    <property type="entry name" value="FOLDASE PROTEIN PRSA"/>
    <property type="match status" value="1"/>
</dbReference>
<dbReference type="OrthoDB" id="2969382at2"/>
<evidence type="ECO:0000256" key="6">
    <source>
        <dbReference type="SAM" id="Coils"/>
    </source>
</evidence>
<feature type="signal peptide" evidence="8">
    <location>
        <begin position="1"/>
        <end position="19"/>
    </location>
</feature>
<dbReference type="EMBL" id="APML01000020">
    <property type="protein sequence ID" value="ENH97243.1"/>
    <property type="molecule type" value="Genomic_DNA"/>
</dbReference>
<feature type="coiled-coil region" evidence="6">
    <location>
        <begin position="171"/>
        <end position="216"/>
    </location>
</feature>
<proteinExistence type="predicted"/>
<dbReference type="InterPro" id="IPR050245">
    <property type="entry name" value="PrsA_foldase"/>
</dbReference>
<accession>N4WAA9</accession>
<dbReference type="eggNOG" id="COG0760">
    <property type="taxonomic scope" value="Bacteria"/>
</dbReference>
<organism evidence="9 10">
    <name type="scientific">Gracilibacillus halophilus YIM-C55.5</name>
    <dbReference type="NCBI Taxonomy" id="1308866"/>
    <lineage>
        <taxon>Bacteria</taxon>
        <taxon>Bacillati</taxon>
        <taxon>Bacillota</taxon>
        <taxon>Bacilli</taxon>
        <taxon>Bacillales</taxon>
        <taxon>Bacillaceae</taxon>
        <taxon>Gracilibacillus</taxon>
    </lineage>
</organism>
<dbReference type="STRING" id="1308866.J416_06390"/>
<dbReference type="RefSeq" id="WP_003466844.1">
    <property type="nucleotide sequence ID" value="NZ_APML01000020.1"/>
</dbReference>
<comment type="catalytic activity">
    <reaction evidence="1">
        <text>[protein]-peptidylproline (omega=180) = [protein]-peptidylproline (omega=0)</text>
        <dbReference type="Rhea" id="RHEA:16237"/>
        <dbReference type="Rhea" id="RHEA-COMP:10747"/>
        <dbReference type="Rhea" id="RHEA-COMP:10748"/>
        <dbReference type="ChEBI" id="CHEBI:83833"/>
        <dbReference type="ChEBI" id="CHEBI:83834"/>
        <dbReference type="EC" id="5.2.1.8"/>
    </reaction>
</comment>
<sequence>MKKLLITLLSVSIAIILTACNGEDTENSSDETGNSDSSESANVEVTEEEKIDAEKVVASVNGEEISGETYNTYYRQVKLLLDQNGQDVSDTEQVKQQTLNEIVGQELIIQDAAEKGIAVSDEKVNEQFEATKQQEQFSENLEARGYTEETYKDQLSYSLLLDKYLEEEFDVEVTEEEIQQTYNQAVEQQQETEQELPELAEVKDDIKQQIKKQKQQQQIPSKIETLKEKADIEYNI</sequence>
<keyword evidence="4" id="KW-0697">Rotamase</keyword>
<keyword evidence="3 8" id="KW-0732">Signal</keyword>
<evidence type="ECO:0000256" key="3">
    <source>
        <dbReference type="ARBA" id="ARBA00022729"/>
    </source>
</evidence>
<dbReference type="AlphaFoldDB" id="N4WAA9"/>
<evidence type="ECO:0000256" key="1">
    <source>
        <dbReference type="ARBA" id="ARBA00000971"/>
    </source>
</evidence>
<protein>
    <recommendedName>
        <fullName evidence="2">peptidylprolyl isomerase</fullName>
        <ecNumber evidence="2">5.2.1.8</ecNumber>
    </recommendedName>
</protein>
<dbReference type="PATRIC" id="fig|1308866.3.peg.1291"/>
<dbReference type="PROSITE" id="PS51257">
    <property type="entry name" value="PROKAR_LIPOPROTEIN"/>
    <property type="match status" value="1"/>
</dbReference>
<evidence type="ECO:0000256" key="2">
    <source>
        <dbReference type="ARBA" id="ARBA00013194"/>
    </source>
</evidence>
<keyword evidence="10" id="KW-1185">Reference proteome</keyword>
<feature type="chain" id="PRO_5038352616" description="peptidylprolyl isomerase" evidence="8">
    <location>
        <begin position="20"/>
        <end position="236"/>
    </location>
</feature>
<dbReference type="PANTHER" id="PTHR47245">
    <property type="entry name" value="PEPTIDYLPROLYL ISOMERASE"/>
    <property type="match status" value="1"/>
</dbReference>
<reference evidence="9 10" key="1">
    <citation type="submission" date="2013-03" db="EMBL/GenBank/DDBJ databases">
        <title>Draft genome sequence of Gracibacillus halophilus YIM-C55.5, a moderately halophilic and thermophilic organism from the Xiaochaidamu salt lake.</title>
        <authorList>
            <person name="Sugumar T."/>
            <person name="Polireddy D.R."/>
            <person name="Antony A."/>
            <person name="Madhava Y.R."/>
            <person name="Sivakumar N."/>
        </authorList>
    </citation>
    <scope>NUCLEOTIDE SEQUENCE [LARGE SCALE GENOMIC DNA]</scope>
    <source>
        <strain evidence="9 10">YIM-C55.5</strain>
    </source>
</reference>
<keyword evidence="5" id="KW-0413">Isomerase</keyword>
<dbReference type="InterPro" id="IPR027304">
    <property type="entry name" value="Trigger_fact/SurA_dom_sf"/>
</dbReference>
<dbReference type="GO" id="GO:0003755">
    <property type="term" value="F:peptidyl-prolyl cis-trans isomerase activity"/>
    <property type="evidence" value="ECO:0007669"/>
    <property type="project" value="UniProtKB-KW"/>
</dbReference>
<evidence type="ECO:0000313" key="9">
    <source>
        <dbReference type="EMBL" id="ENH97243.1"/>
    </source>
</evidence>
<keyword evidence="6" id="KW-0175">Coiled coil</keyword>
<name>N4WAA9_9BACI</name>
<dbReference type="SUPFAM" id="SSF109998">
    <property type="entry name" value="Triger factor/SurA peptide-binding domain-like"/>
    <property type="match status" value="1"/>
</dbReference>
<evidence type="ECO:0000256" key="7">
    <source>
        <dbReference type="SAM" id="MobiDB-lite"/>
    </source>
</evidence>
<comment type="caution">
    <text evidence="9">The sequence shown here is derived from an EMBL/GenBank/DDBJ whole genome shotgun (WGS) entry which is preliminary data.</text>
</comment>
<feature type="compositionally biased region" description="Polar residues" evidence="7">
    <location>
        <begin position="30"/>
        <end position="43"/>
    </location>
</feature>
<evidence type="ECO:0000313" key="10">
    <source>
        <dbReference type="Proteomes" id="UP000012283"/>
    </source>
</evidence>
<dbReference type="Gene3D" id="1.10.4030.10">
    <property type="entry name" value="Porin chaperone SurA, peptide-binding domain"/>
    <property type="match status" value="1"/>
</dbReference>
<gene>
    <name evidence="9" type="ORF">J416_06390</name>
</gene>
<evidence type="ECO:0000256" key="4">
    <source>
        <dbReference type="ARBA" id="ARBA00023110"/>
    </source>
</evidence>
<dbReference type="EC" id="5.2.1.8" evidence="2"/>